<accession>A0A6A7A3H2</accession>
<dbReference type="AlphaFoldDB" id="A0A6A7A3H2"/>
<dbReference type="Proteomes" id="UP000799424">
    <property type="component" value="Unassembled WGS sequence"/>
</dbReference>
<dbReference type="EMBL" id="MU006224">
    <property type="protein sequence ID" value="KAF2827257.1"/>
    <property type="molecule type" value="Genomic_DNA"/>
</dbReference>
<protein>
    <submittedName>
        <fullName evidence="2">Uncharacterized protein</fullName>
    </submittedName>
</protein>
<name>A0A6A7A3H2_9PLEO</name>
<keyword evidence="3" id="KW-1185">Reference proteome</keyword>
<organism evidence="2 3">
    <name type="scientific">Ophiobolus disseminans</name>
    <dbReference type="NCBI Taxonomy" id="1469910"/>
    <lineage>
        <taxon>Eukaryota</taxon>
        <taxon>Fungi</taxon>
        <taxon>Dikarya</taxon>
        <taxon>Ascomycota</taxon>
        <taxon>Pezizomycotina</taxon>
        <taxon>Dothideomycetes</taxon>
        <taxon>Pleosporomycetidae</taxon>
        <taxon>Pleosporales</taxon>
        <taxon>Pleosporineae</taxon>
        <taxon>Phaeosphaeriaceae</taxon>
        <taxon>Ophiobolus</taxon>
    </lineage>
</organism>
<proteinExistence type="predicted"/>
<gene>
    <name evidence="2" type="ORF">CC86DRAFT_208778</name>
</gene>
<evidence type="ECO:0000313" key="3">
    <source>
        <dbReference type="Proteomes" id="UP000799424"/>
    </source>
</evidence>
<feature type="region of interest" description="Disordered" evidence="1">
    <location>
        <begin position="156"/>
        <end position="208"/>
    </location>
</feature>
<feature type="compositionally biased region" description="Acidic residues" evidence="1">
    <location>
        <begin position="159"/>
        <end position="187"/>
    </location>
</feature>
<evidence type="ECO:0000313" key="2">
    <source>
        <dbReference type="EMBL" id="KAF2827257.1"/>
    </source>
</evidence>
<dbReference type="OrthoDB" id="538223at2759"/>
<evidence type="ECO:0000256" key="1">
    <source>
        <dbReference type="SAM" id="MobiDB-lite"/>
    </source>
</evidence>
<reference evidence="2" key="1">
    <citation type="journal article" date="2020" name="Stud. Mycol.">
        <title>101 Dothideomycetes genomes: a test case for predicting lifestyles and emergence of pathogens.</title>
        <authorList>
            <person name="Haridas S."/>
            <person name="Albert R."/>
            <person name="Binder M."/>
            <person name="Bloem J."/>
            <person name="Labutti K."/>
            <person name="Salamov A."/>
            <person name="Andreopoulos B."/>
            <person name="Baker S."/>
            <person name="Barry K."/>
            <person name="Bills G."/>
            <person name="Bluhm B."/>
            <person name="Cannon C."/>
            <person name="Castanera R."/>
            <person name="Culley D."/>
            <person name="Daum C."/>
            <person name="Ezra D."/>
            <person name="Gonzalez J."/>
            <person name="Henrissat B."/>
            <person name="Kuo A."/>
            <person name="Liang C."/>
            <person name="Lipzen A."/>
            <person name="Lutzoni F."/>
            <person name="Magnuson J."/>
            <person name="Mondo S."/>
            <person name="Nolan M."/>
            <person name="Ohm R."/>
            <person name="Pangilinan J."/>
            <person name="Park H.-J."/>
            <person name="Ramirez L."/>
            <person name="Alfaro M."/>
            <person name="Sun H."/>
            <person name="Tritt A."/>
            <person name="Yoshinaga Y."/>
            <person name="Zwiers L.-H."/>
            <person name="Turgeon B."/>
            <person name="Goodwin S."/>
            <person name="Spatafora J."/>
            <person name="Crous P."/>
            <person name="Grigoriev I."/>
        </authorList>
    </citation>
    <scope>NUCLEOTIDE SEQUENCE</scope>
    <source>
        <strain evidence="2">CBS 113818</strain>
    </source>
</reference>
<sequence length="529" mass="60321">MAHNFDLTLPPTAPANYLSRDHPREGEFAALYTLIPLSEAKLREIASACEPNYEKGEDDIVRVAPEPHFISQPLRAVYDSFLELDSIRQFDPYYFVVVVHEDWRKEGLLLVNIYNDDEPPAIDSFFCKAEDVGSIVLNLQIGNTDWYEAREGYEVGVDNGEEDGDDDDEDKDDDDEGDKGKDDEPELPTDAGERQSEDEGPEYPSKKPTYDYLIPIYTLDSVDADAVISSLEEDMDDKPNPFTDYQIRHQASLKPTNPSSKDIKTLSKPDPLITEDLITQACALHPIRCRANKWLNKTYLLIVDTTSPSTSGLILVKLTWDHTTTGRTKASLHTIGTNAPRKTTRIPGTLDAIKYDYNMIATNTAIFARKHPAFAMFYINEELPFNGVAPVDAPHWDRKSRSEYFVPAWRRVHLPSSSSPQAPPEELEIEWTLPEAVSRFPWFCCANRFEPLLDRTYFIWFDHLTVEREGVVLVRYEWDRDVEKGEGELWDAREGKVWILRVGAGEAMERILKAEREGSEGWEWEAYGG</sequence>